<keyword evidence="2" id="KW-1185">Reference proteome</keyword>
<gene>
    <name evidence="1" type="ORF">CYMTET_51016</name>
</gene>
<sequence>MAPSTLGRELSCKIDWKQNPTRRAAREEDSAHSLFEETSNDCADTNLGQIACDSRRAVLAASVIALGGFSSLTGAIAEEVLAPVVTDAVATAGPATATVTSGKPSTKFTTKQFNAFSLKVPATYTMQDALELARQSTIGSTPQLLYGNAAPPPSPLQARFFSPDQRQFVSIAKRDASSIRPMLLQVKDISQFGEPLEAAKLLVPPGATIVRAATITNTTPSPFEGNPGIERNYYIYEFKRGSLLGYISASARGGKVFVILGGDSSGKKDPAILSEIRTAVESFRIVEKFT</sequence>
<dbReference type="PANTHER" id="PTHR37764">
    <property type="entry name" value="KETOSE/ALDOSE ISOMERASE, PUTATIVE (MOG1/PSBP/DUF1795-LIKE PHOTOSYSTEM II REACTION CENTER PSBP FAMILY PROTEIN)-RELATED"/>
    <property type="match status" value="1"/>
</dbReference>
<reference evidence="1 2" key="1">
    <citation type="journal article" date="2015" name="Genome Biol. Evol.">
        <title>Comparative Genomics of a Bacterivorous Green Alga Reveals Evolutionary Causalities and Consequences of Phago-Mixotrophic Mode of Nutrition.</title>
        <authorList>
            <person name="Burns J.A."/>
            <person name="Paasch A."/>
            <person name="Narechania A."/>
            <person name="Kim E."/>
        </authorList>
    </citation>
    <scope>NUCLEOTIDE SEQUENCE [LARGE SCALE GENOMIC DNA]</scope>
    <source>
        <strain evidence="1 2">PLY_AMNH</strain>
    </source>
</reference>
<dbReference type="GO" id="GO:0009507">
    <property type="term" value="C:chloroplast"/>
    <property type="evidence" value="ECO:0007669"/>
    <property type="project" value="TreeGrafter"/>
</dbReference>
<evidence type="ECO:0000313" key="2">
    <source>
        <dbReference type="Proteomes" id="UP001190700"/>
    </source>
</evidence>
<dbReference type="Proteomes" id="UP001190700">
    <property type="component" value="Unassembled WGS sequence"/>
</dbReference>
<accession>A0AAE0BN74</accession>
<organism evidence="1 2">
    <name type="scientific">Cymbomonas tetramitiformis</name>
    <dbReference type="NCBI Taxonomy" id="36881"/>
    <lineage>
        <taxon>Eukaryota</taxon>
        <taxon>Viridiplantae</taxon>
        <taxon>Chlorophyta</taxon>
        <taxon>Pyramimonadophyceae</taxon>
        <taxon>Pyramimonadales</taxon>
        <taxon>Pyramimonadaceae</taxon>
        <taxon>Cymbomonas</taxon>
    </lineage>
</organism>
<evidence type="ECO:0000313" key="1">
    <source>
        <dbReference type="EMBL" id="KAK3239025.1"/>
    </source>
</evidence>
<dbReference type="PANTHER" id="PTHR37764:SF1">
    <property type="entry name" value="KETOSE_ALDOSE ISOMERASE, PUTATIVE (MOG1_PSBP_DUF1795-LIKE PHOTOSYSTEM II REACTION CENTER PSBP FAMILY PROTEIN)-RELATED"/>
    <property type="match status" value="1"/>
</dbReference>
<proteinExistence type="predicted"/>
<protein>
    <recommendedName>
        <fullName evidence="3">PsbP C-terminal domain-containing protein</fullName>
    </recommendedName>
</protein>
<evidence type="ECO:0008006" key="3">
    <source>
        <dbReference type="Google" id="ProtNLM"/>
    </source>
</evidence>
<dbReference type="SUPFAM" id="SSF55724">
    <property type="entry name" value="Mog1p/PsbP-like"/>
    <property type="match status" value="1"/>
</dbReference>
<dbReference type="InterPro" id="IPR016123">
    <property type="entry name" value="Mog1/PsbP_a/b/a-sand"/>
</dbReference>
<comment type="caution">
    <text evidence="1">The sequence shown here is derived from an EMBL/GenBank/DDBJ whole genome shotgun (WGS) entry which is preliminary data.</text>
</comment>
<dbReference type="EMBL" id="LGRX02034046">
    <property type="protein sequence ID" value="KAK3239025.1"/>
    <property type="molecule type" value="Genomic_DNA"/>
</dbReference>
<name>A0AAE0BN74_9CHLO</name>
<dbReference type="AlphaFoldDB" id="A0AAE0BN74"/>